<dbReference type="InterPro" id="IPR015943">
    <property type="entry name" value="WD40/YVTN_repeat-like_dom_sf"/>
</dbReference>
<proteinExistence type="predicted"/>
<gene>
    <name evidence="3" type="ORF">GS429_03850</name>
</gene>
<dbReference type="EMBL" id="WUYX01000015">
    <property type="protein sequence ID" value="MXV61207.1"/>
    <property type="molecule type" value="Genomic_DNA"/>
</dbReference>
<dbReference type="InterPro" id="IPR002372">
    <property type="entry name" value="PQQ_rpt_dom"/>
</dbReference>
<dbReference type="Proteomes" id="UP000434101">
    <property type="component" value="Unassembled WGS sequence"/>
</dbReference>
<keyword evidence="4" id="KW-1185">Reference proteome</keyword>
<dbReference type="AlphaFoldDB" id="A0A6B0VJA6"/>
<dbReference type="PANTHER" id="PTHR34512">
    <property type="entry name" value="CELL SURFACE PROTEIN"/>
    <property type="match status" value="1"/>
</dbReference>
<dbReference type="Pfam" id="PF13360">
    <property type="entry name" value="PQQ_2"/>
    <property type="match status" value="2"/>
</dbReference>
<dbReference type="RefSeq" id="WP_160062886.1">
    <property type="nucleotide sequence ID" value="NZ_WUYX01000015.1"/>
</dbReference>
<dbReference type="InterPro" id="IPR018391">
    <property type="entry name" value="PQQ_b-propeller_rpt"/>
</dbReference>
<protein>
    <submittedName>
        <fullName evidence="3">PQQ-binding-like beta-propeller repeat protein</fullName>
    </submittedName>
</protein>
<dbReference type="PROSITE" id="PS51257">
    <property type="entry name" value="PROKAR_LIPOPROTEIN"/>
    <property type="match status" value="1"/>
</dbReference>
<dbReference type="SUPFAM" id="SSF50998">
    <property type="entry name" value="Quinoprotein alcohol dehydrogenase-like"/>
    <property type="match status" value="1"/>
</dbReference>
<evidence type="ECO:0000259" key="2">
    <source>
        <dbReference type="Pfam" id="PF13360"/>
    </source>
</evidence>
<evidence type="ECO:0000313" key="3">
    <source>
        <dbReference type="EMBL" id="MXV61207.1"/>
    </source>
</evidence>
<feature type="domain" description="Pyrrolo-quinoline quinone repeat" evidence="2">
    <location>
        <begin position="128"/>
        <end position="202"/>
    </location>
</feature>
<evidence type="ECO:0000313" key="4">
    <source>
        <dbReference type="Proteomes" id="UP000434101"/>
    </source>
</evidence>
<reference evidence="3 4" key="1">
    <citation type="submission" date="2020-01" db="EMBL/GenBank/DDBJ databases">
        <title>Natronorubrum sp. JWXQ-INN 674 isolated from Inner Mongolia Autonomous Region of China.</title>
        <authorList>
            <person name="Xue Q."/>
        </authorList>
    </citation>
    <scope>NUCLEOTIDE SEQUENCE [LARGE SCALE GENOMIC DNA]</scope>
    <source>
        <strain evidence="3 4">JWXQ-INN-674</strain>
    </source>
</reference>
<dbReference type="OrthoDB" id="169171at2157"/>
<evidence type="ECO:0000256" key="1">
    <source>
        <dbReference type="SAM" id="MobiDB-lite"/>
    </source>
</evidence>
<accession>A0A6B0VJA6</accession>
<feature type="region of interest" description="Disordered" evidence="1">
    <location>
        <begin position="27"/>
        <end position="84"/>
    </location>
</feature>
<comment type="caution">
    <text evidence="3">The sequence shown here is derived from an EMBL/GenBank/DDBJ whole genome shotgun (WGS) entry which is preliminary data.</text>
</comment>
<dbReference type="SMART" id="SM00564">
    <property type="entry name" value="PQQ"/>
    <property type="match status" value="4"/>
</dbReference>
<dbReference type="InterPro" id="IPR011047">
    <property type="entry name" value="Quinoprotein_ADH-like_sf"/>
</dbReference>
<organism evidence="3 4">
    <name type="scientific">Natronorubrum halalkaliphilum</name>
    <dbReference type="NCBI Taxonomy" id="2691917"/>
    <lineage>
        <taxon>Archaea</taxon>
        <taxon>Methanobacteriati</taxon>
        <taxon>Methanobacteriota</taxon>
        <taxon>Stenosarchaea group</taxon>
        <taxon>Halobacteria</taxon>
        <taxon>Halobacteriales</taxon>
        <taxon>Natrialbaceae</taxon>
        <taxon>Natronorubrum</taxon>
    </lineage>
</organism>
<dbReference type="PANTHER" id="PTHR34512:SF30">
    <property type="entry name" value="OUTER MEMBRANE PROTEIN ASSEMBLY FACTOR BAMB"/>
    <property type="match status" value="1"/>
</dbReference>
<name>A0A6B0VJA6_9EURY</name>
<feature type="compositionally biased region" description="Basic and acidic residues" evidence="1">
    <location>
        <begin position="71"/>
        <end position="84"/>
    </location>
</feature>
<sequence>MPSIRRRAFLSIAAVSGVAGCTDLLRRSSTDEDTSPANRRVSASFGPESGEWIRSTRSFDNDIVSPTARPPQDEPNERWSARDRGSVSDIAVADGVVFAGGHRGIEARRLEDGDRRWDDDDENVVFVAAIDGRCYVANREALVARDAETGDVVWRHELADNSRLRSFLEVDGTVYYTADGALHGVHADTGDRRWTVDGEAREGTLALADGTLHWTTVQTHRLFEPKGASRPAERSAIPLDGYDSRIRPSEPAVVDGTIALGGFDEDFRHGAPVRCLSSRGTIWSRPFEPYVPTPATVGNRLLATGYDNRSGGLDESTVASFDLETGDLHWETTVPEPAGPPAVADGVIYTGGGHPGESASEAGSLFALEVETGDVRWELETDGARAGHALALVDDVIVLGTRGGVVVLE</sequence>
<dbReference type="Gene3D" id="2.130.10.10">
    <property type="entry name" value="YVTN repeat-like/Quinoprotein amine dehydrogenase"/>
    <property type="match status" value="2"/>
</dbReference>
<feature type="domain" description="Pyrrolo-quinoline quinone repeat" evidence="2">
    <location>
        <begin position="279"/>
        <end position="408"/>
    </location>
</feature>